<dbReference type="GO" id="GO:0004252">
    <property type="term" value="F:serine-type endopeptidase activity"/>
    <property type="evidence" value="ECO:0007669"/>
    <property type="project" value="TreeGrafter"/>
</dbReference>
<feature type="domain" description="Peptidase S9 prolyl oligopeptidase catalytic" evidence="4">
    <location>
        <begin position="479"/>
        <end position="687"/>
    </location>
</feature>
<evidence type="ECO:0000259" key="5">
    <source>
        <dbReference type="Pfam" id="PF00930"/>
    </source>
</evidence>
<dbReference type="Proteomes" id="UP000307702">
    <property type="component" value="Unassembled WGS sequence"/>
</dbReference>
<dbReference type="EMBL" id="SZVP01000015">
    <property type="protein sequence ID" value="TMM43107.1"/>
    <property type="molecule type" value="Genomic_DNA"/>
</dbReference>
<dbReference type="PANTHER" id="PTHR42776">
    <property type="entry name" value="SERINE PEPTIDASE S9 FAMILY MEMBER"/>
    <property type="match status" value="1"/>
</dbReference>
<feature type="domain" description="Dipeptidylpeptidase IV N-terminal" evidence="5">
    <location>
        <begin position="203"/>
        <end position="293"/>
    </location>
</feature>
<name>A0A8H2PLS3_9GAMM</name>
<gene>
    <name evidence="6" type="ORF">FCS21_13330</name>
</gene>
<evidence type="ECO:0000256" key="2">
    <source>
        <dbReference type="ARBA" id="ARBA00022825"/>
    </source>
</evidence>
<comment type="caution">
    <text evidence="6">The sequence shown here is derived from an EMBL/GenBank/DDBJ whole genome shotgun (WGS) entry which is preliminary data.</text>
</comment>
<evidence type="ECO:0000256" key="1">
    <source>
        <dbReference type="ARBA" id="ARBA00022801"/>
    </source>
</evidence>
<dbReference type="InterPro" id="IPR029058">
    <property type="entry name" value="AB_hydrolase_fold"/>
</dbReference>
<sequence length="693" mass="77109">MRLFSRFSCRLVLVVSVLSTPFITVANSTVANDMASKSLFAAKDIFSLEYASEPQISPDGDKIIYIRNSNDIMTDGKNQNLWLLDVDSKEQIPFFSDEKQYSSPRWSANGEKIAFISNLTGSYQIHVHYLKQNRTALISQVQGSVGSLTWSPDGKWLAFTQLVADKRTVIAKMPEKPKGAKWSKPVVVIDQAYYQRDGSGLVKPGYKHIFVLPSEGGTPRQLTQGDFHHRGKLSWNKQSDAIVFSANRSKDWAYQSLEGDLYQVMLKGGELKQLTSTPGKEFNPVFSKNGKQLAFLSTSNALNPYRNAKLAIMDWKTKEVTRVAEGFDRSIKDPQWLSKSLLAISYDDFGKRKLATITTKGKITDLTANLAGTTLGRPYISGSFTASDEGYMAFTQGSALRPADVAVINTGKKVSTLTQLNEDLLAYKTLGKVEEINYKSSFDGESIQGWYITPPNFDPTKKYPLILEIHGGPHLAYGPHFSAELQRFAAQGYVVFYDNHRGSSSYGERFAMLLKYKYSSKEDFADHNSGVDAMVDLGFIDEKNLFIAGGSAGGIATAYAIGLTERFSAAVVVKPVINWLSKVLTADSGLGQIPTQFPGMPWEHVEHYWQRSPMSLVGNVTTPTMLITGEEDLRTPMAQTEQFYQALKLRRIDTVLIKVPGAPHGIAGKPSRMITKVEHTLAWFEKYKTKIED</sequence>
<accession>A0A8H2PLS3</accession>
<keyword evidence="1" id="KW-0378">Hydrolase</keyword>
<dbReference type="OrthoDB" id="9812921at2"/>
<dbReference type="InterPro" id="IPR002469">
    <property type="entry name" value="Peptidase_S9B_N"/>
</dbReference>
<dbReference type="Pfam" id="PF07676">
    <property type="entry name" value="PD40"/>
    <property type="match status" value="3"/>
</dbReference>
<evidence type="ECO:0000259" key="4">
    <source>
        <dbReference type="Pfam" id="PF00326"/>
    </source>
</evidence>
<keyword evidence="2" id="KW-0645">Protease</keyword>
<evidence type="ECO:0000313" key="7">
    <source>
        <dbReference type="Proteomes" id="UP000307702"/>
    </source>
</evidence>
<dbReference type="GO" id="GO:0006508">
    <property type="term" value="P:proteolysis"/>
    <property type="evidence" value="ECO:0007669"/>
    <property type="project" value="InterPro"/>
</dbReference>
<reference evidence="6 7" key="1">
    <citation type="submission" date="2019-05" db="EMBL/GenBank/DDBJ databases">
        <title>Colwellia ponticola sp. nov., isolated from seawater.</title>
        <authorList>
            <person name="Yoon J.-H."/>
        </authorList>
    </citation>
    <scope>NUCLEOTIDE SEQUENCE [LARGE SCALE GENOMIC DNA]</scope>
    <source>
        <strain evidence="6 7">OISW-25</strain>
    </source>
</reference>
<evidence type="ECO:0000256" key="3">
    <source>
        <dbReference type="SAM" id="SignalP"/>
    </source>
</evidence>
<dbReference type="AlphaFoldDB" id="A0A8H2PLS3"/>
<keyword evidence="3" id="KW-0732">Signal</keyword>
<keyword evidence="2" id="KW-0720">Serine protease</keyword>
<dbReference type="SUPFAM" id="SSF53474">
    <property type="entry name" value="alpha/beta-Hydrolases"/>
    <property type="match status" value="1"/>
</dbReference>
<dbReference type="RefSeq" id="WP_138624043.1">
    <property type="nucleotide sequence ID" value="NZ_SZVP01000015.1"/>
</dbReference>
<feature type="chain" id="PRO_5034338981" evidence="3">
    <location>
        <begin position="27"/>
        <end position="693"/>
    </location>
</feature>
<dbReference type="Gene3D" id="2.120.10.30">
    <property type="entry name" value="TolB, C-terminal domain"/>
    <property type="match status" value="2"/>
</dbReference>
<dbReference type="InterPro" id="IPR011659">
    <property type="entry name" value="WD40"/>
</dbReference>
<dbReference type="Gene3D" id="3.40.50.1820">
    <property type="entry name" value="alpha/beta hydrolase"/>
    <property type="match status" value="1"/>
</dbReference>
<keyword evidence="7" id="KW-1185">Reference proteome</keyword>
<dbReference type="InterPro" id="IPR011042">
    <property type="entry name" value="6-blade_b-propeller_TolB-like"/>
</dbReference>
<evidence type="ECO:0000313" key="6">
    <source>
        <dbReference type="EMBL" id="TMM43107.1"/>
    </source>
</evidence>
<dbReference type="Pfam" id="PF00326">
    <property type="entry name" value="Peptidase_S9"/>
    <property type="match status" value="1"/>
</dbReference>
<protein>
    <submittedName>
        <fullName evidence="6">S9 family peptidase</fullName>
    </submittedName>
</protein>
<dbReference type="SUPFAM" id="SSF82171">
    <property type="entry name" value="DPP6 N-terminal domain-like"/>
    <property type="match status" value="1"/>
</dbReference>
<dbReference type="Pfam" id="PF00930">
    <property type="entry name" value="DPPIV_N"/>
    <property type="match status" value="1"/>
</dbReference>
<organism evidence="6 7">
    <name type="scientific">Colwellia ponticola</name>
    <dbReference type="NCBI Taxonomy" id="2304625"/>
    <lineage>
        <taxon>Bacteria</taxon>
        <taxon>Pseudomonadati</taxon>
        <taxon>Pseudomonadota</taxon>
        <taxon>Gammaproteobacteria</taxon>
        <taxon>Alteromonadales</taxon>
        <taxon>Colwelliaceae</taxon>
        <taxon>Colwellia</taxon>
    </lineage>
</organism>
<dbReference type="PANTHER" id="PTHR42776:SF4">
    <property type="entry name" value="ACYLAMINO-ACID-RELEASING ENZYME"/>
    <property type="match status" value="1"/>
</dbReference>
<dbReference type="InterPro" id="IPR001375">
    <property type="entry name" value="Peptidase_S9_cat"/>
</dbReference>
<feature type="signal peptide" evidence="3">
    <location>
        <begin position="1"/>
        <end position="26"/>
    </location>
</feature>
<proteinExistence type="predicted"/>